<dbReference type="Pfam" id="PF04120">
    <property type="entry name" value="Iron_permease"/>
    <property type="match status" value="1"/>
</dbReference>
<dbReference type="AlphaFoldDB" id="A0A1M5CY40"/>
<name>A0A1M5CY40_9BACT</name>
<sequence length="181" mass="20571">MANPNNLEHNIEDEIRSEQIKKGKKGFKARFEKIAAAVTKVTGSSSAFLVAVAIILIWAFTGPIFHYSDTWQLVINTGTTIITFLMVFIIQQSQNKDSLAIQLKLNELIASDERASNRLIVVEDLTQDELELLKKFYIRLSDLAKTENDLHSSHSVDEASDLHQYKRNSHQARIELMKKKS</sequence>
<dbReference type="OrthoDB" id="119761at2"/>
<dbReference type="RefSeq" id="WP_084080120.1">
    <property type="nucleotide sequence ID" value="NZ_FQUU01000013.1"/>
</dbReference>
<dbReference type="InterPro" id="IPR007251">
    <property type="entry name" value="Iron_permease_Fet4"/>
</dbReference>
<evidence type="ECO:0000313" key="2">
    <source>
        <dbReference type="EMBL" id="SHF59601.1"/>
    </source>
</evidence>
<keyword evidence="1" id="KW-0812">Transmembrane</keyword>
<dbReference type="Proteomes" id="UP000184048">
    <property type="component" value="Unassembled WGS sequence"/>
</dbReference>
<gene>
    <name evidence="2" type="ORF">SAMN02745131_03075</name>
</gene>
<protein>
    <submittedName>
        <fullName evidence="2">Low affinity Fe/Cu permease</fullName>
    </submittedName>
</protein>
<accession>A0A1M5CY40</accession>
<dbReference type="STRING" id="1121884.SAMN02745131_03075"/>
<dbReference type="GO" id="GO:0055085">
    <property type="term" value="P:transmembrane transport"/>
    <property type="evidence" value="ECO:0007669"/>
    <property type="project" value="InterPro"/>
</dbReference>
<proteinExistence type="predicted"/>
<evidence type="ECO:0000256" key="1">
    <source>
        <dbReference type="SAM" id="Phobius"/>
    </source>
</evidence>
<keyword evidence="1" id="KW-1133">Transmembrane helix</keyword>
<organism evidence="2 3">
    <name type="scientific">Flavisolibacter ginsengisoli DSM 18119</name>
    <dbReference type="NCBI Taxonomy" id="1121884"/>
    <lineage>
        <taxon>Bacteria</taxon>
        <taxon>Pseudomonadati</taxon>
        <taxon>Bacteroidota</taxon>
        <taxon>Chitinophagia</taxon>
        <taxon>Chitinophagales</taxon>
        <taxon>Chitinophagaceae</taxon>
        <taxon>Flavisolibacter</taxon>
    </lineage>
</organism>
<keyword evidence="1" id="KW-0472">Membrane</keyword>
<reference evidence="2 3" key="1">
    <citation type="submission" date="2016-11" db="EMBL/GenBank/DDBJ databases">
        <authorList>
            <person name="Jaros S."/>
            <person name="Januszkiewicz K."/>
            <person name="Wedrychowicz H."/>
        </authorList>
    </citation>
    <scope>NUCLEOTIDE SEQUENCE [LARGE SCALE GENOMIC DNA]</scope>
    <source>
        <strain evidence="2 3">DSM 18119</strain>
    </source>
</reference>
<keyword evidence="3" id="KW-1185">Reference proteome</keyword>
<feature type="transmembrane region" description="Helical" evidence="1">
    <location>
        <begin position="71"/>
        <end position="90"/>
    </location>
</feature>
<dbReference type="EMBL" id="FQUU01000013">
    <property type="protein sequence ID" value="SHF59601.1"/>
    <property type="molecule type" value="Genomic_DNA"/>
</dbReference>
<evidence type="ECO:0000313" key="3">
    <source>
        <dbReference type="Proteomes" id="UP000184048"/>
    </source>
</evidence>
<feature type="transmembrane region" description="Helical" evidence="1">
    <location>
        <begin position="34"/>
        <end position="59"/>
    </location>
</feature>